<accession>A0A9W9Z9P4</accession>
<keyword evidence="2" id="KW-1185">Reference proteome</keyword>
<protein>
    <submittedName>
        <fullName evidence="1">Uncharacterized protein</fullName>
    </submittedName>
</protein>
<sequence length="119" mass="13610">MAKADKIIDYTQLKKLHGKMITRTLQEHGAGTGLIHCRRSYQAFEDTWKCATIAMSESAVDGKFISIPLQNVLFPRKTPVRYFMCNTCSCEHKHFERLPSHQAVLLIQTAHHQLTSPQQ</sequence>
<evidence type="ECO:0000313" key="2">
    <source>
        <dbReference type="Proteomes" id="UP001163046"/>
    </source>
</evidence>
<proteinExistence type="predicted"/>
<name>A0A9W9Z9P4_9CNID</name>
<dbReference type="EMBL" id="MU826414">
    <property type="protein sequence ID" value="KAJ7376089.1"/>
    <property type="molecule type" value="Genomic_DNA"/>
</dbReference>
<dbReference type="AlphaFoldDB" id="A0A9W9Z9P4"/>
<reference evidence="1" key="1">
    <citation type="submission" date="2023-01" db="EMBL/GenBank/DDBJ databases">
        <title>Genome assembly of the deep-sea coral Lophelia pertusa.</title>
        <authorList>
            <person name="Herrera S."/>
            <person name="Cordes E."/>
        </authorList>
    </citation>
    <scope>NUCLEOTIDE SEQUENCE</scope>
    <source>
        <strain evidence="1">USNM1676648</strain>
        <tissue evidence="1">Polyp</tissue>
    </source>
</reference>
<gene>
    <name evidence="1" type="ORF">OS493_036852</name>
</gene>
<evidence type="ECO:0000313" key="1">
    <source>
        <dbReference type="EMBL" id="KAJ7376089.1"/>
    </source>
</evidence>
<organism evidence="1 2">
    <name type="scientific">Desmophyllum pertusum</name>
    <dbReference type="NCBI Taxonomy" id="174260"/>
    <lineage>
        <taxon>Eukaryota</taxon>
        <taxon>Metazoa</taxon>
        <taxon>Cnidaria</taxon>
        <taxon>Anthozoa</taxon>
        <taxon>Hexacorallia</taxon>
        <taxon>Scleractinia</taxon>
        <taxon>Caryophylliina</taxon>
        <taxon>Caryophylliidae</taxon>
        <taxon>Desmophyllum</taxon>
    </lineage>
</organism>
<comment type="caution">
    <text evidence="1">The sequence shown here is derived from an EMBL/GenBank/DDBJ whole genome shotgun (WGS) entry which is preliminary data.</text>
</comment>
<dbReference type="Proteomes" id="UP001163046">
    <property type="component" value="Unassembled WGS sequence"/>
</dbReference>